<accession>A0A317WKJ1</accession>
<proteinExistence type="predicted"/>
<organism evidence="1 2">
    <name type="scientific">Aspergillus sclerotioniger CBS 115572</name>
    <dbReference type="NCBI Taxonomy" id="1450535"/>
    <lineage>
        <taxon>Eukaryota</taxon>
        <taxon>Fungi</taxon>
        <taxon>Dikarya</taxon>
        <taxon>Ascomycota</taxon>
        <taxon>Pezizomycotina</taxon>
        <taxon>Eurotiomycetes</taxon>
        <taxon>Eurotiomycetidae</taxon>
        <taxon>Eurotiales</taxon>
        <taxon>Aspergillaceae</taxon>
        <taxon>Aspergillus</taxon>
        <taxon>Aspergillus subgen. Circumdati</taxon>
    </lineage>
</organism>
<dbReference type="Proteomes" id="UP000246702">
    <property type="component" value="Unassembled WGS sequence"/>
</dbReference>
<dbReference type="RefSeq" id="XP_025466819.1">
    <property type="nucleotide sequence ID" value="XM_025617771.1"/>
</dbReference>
<keyword evidence="2" id="KW-1185">Reference proteome</keyword>
<dbReference type="OrthoDB" id="1658288at2759"/>
<evidence type="ECO:0000313" key="1">
    <source>
        <dbReference type="EMBL" id="PWY85802.1"/>
    </source>
</evidence>
<gene>
    <name evidence="1" type="ORF">BO94DRAFT_97643</name>
</gene>
<name>A0A317WKJ1_9EURO</name>
<comment type="caution">
    <text evidence="1">The sequence shown here is derived from an EMBL/GenBank/DDBJ whole genome shotgun (WGS) entry which is preliminary data.</text>
</comment>
<dbReference type="EMBL" id="MSFK01000016">
    <property type="protein sequence ID" value="PWY85802.1"/>
    <property type="molecule type" value="Genomic_DNA"/>
</dbReference>
<reference evidence="1 2" key="1">
    <citation type="submission" date="2016-12" db="EMBL/GenBank/DDBJ databases">
        <title>The genomes of Aspergillus section Nigri reveals drivers in fungal speciation.</title>
        <authorList>
            <consortium name="DOE Joint Genome Institute"/>
            <person name="Vesth T.C."/>
            <person name="Nybo J."/>
            <person name="Theobald S."/>
            <person name="Brandl J."/>
            <person name="Frisvad J.C."/>
            <person name="Nielsen K.F."/>
            <person name="Lyhne E.K."/>
            <person name="Kogle M.E."/>
            <person name="Kuo A."/>
            <person name="Riley R."/>
            <person name="Clum A."/>
            <person name="Nolan M."/>
            <person name="Lipzen A."/>
            <person name="Salamov A."/>
            <person name="Henrissat B."/>
            <person name="Wiebenga A."/>
            <person name="De Vries R.P."/>
            <person name="Grigoriev I.V."/>
            <person name="Mortensen U.H."/>
            <person name="Andersen M.R."/>
            <person name="Baker S.E."/>
        </authorList>
    </citation>
    <scope>NUCLEOTIDE SEQUENCE [LARGE SCALE GENOMIC DNA]</scope>
    <source>
        <strain evidence="1 2">CBS 115572</strain>
    </source>
</reference>
<sequence>MTWVKRWLSGKMNDKWLLIYDNYDPESFSSSFAFDLERYLPEIRQGVTIITSTFRSLTYGIDPRGRISRFR</sequence>
<evidence type="ECO:0000313" key="2">
    <source>
        <dbReference type="Proteomes" id="UP000246702"/>
    </source>
</evidence>
<dbReference type="GeneID" id="37119914"/>
<dbReference type="AlphaFoldDB" id="A0A317WKJ1"/>
<protein>
    <submittedName>
        <fullName evidence="1">Uncharacterized protein</fullName>
    </submittedName>
</protein>